<keyword evidence="23" id="KW-1185">Reference proteome</keyword>
<evidence type="ECO:0000313" key="23">
    <source>
        <dbReference type="Proteomes" id="UP000242287"/>
    </source>
</evidence>
<evidence type="ECO:0000256" key="14">
    <source>
        <dbReference type="ARBA" id="ARBA00048266"/>
    </source>
</evidence>
<evidence type="ECO:0000256" key="17">
    <source>
        <dbReference type="ARBA" id="ARBA00049513"/>
    </source>
</evidence>
<dbReference type="GO" id="GO:0102265">
    <property type="term" value="F:tRNA-dihydrouridine47 synthase activity"/>
    <property type="evidence" value="ECO:0007669"/>
    <property type="project" value="UniProtKB-EC"/>
</dbReference>
<dbReference type="EC" id="1.3.1.89" evidence="2 19"/>
<dbReference type="PROSITE" id="PS50103">
    <property type="entry name" value="ZF_C3H1"/>
    <property type="match status" value="1"/>
</dbReference>
<dbReference type="AlphaFoldDB" id="A0A2A9NM63"/>
<dbReference type="OrthoDB" id="259935at2759"/>
<dbReference type="InterPro" id="IPR035587">
    <property type="entry name" value="DUS-like_FMN-bd"/>
</dbReference>
<dbReference type="Proteomes" id="UP000242287">
    <property type="component" value="Unassembled WGS sequence"/>
</dbReference>
<feature type="zinc finger region" description="C3H1-type" evidence="18">
    <location>
        <begin position="83"/>
        <end position="111"/>
    </location>
</feature>
<evidence type="ECO:0000256" key="5">
    <source>
        <dbReference type="ARBA" id="ARBA00022643"/>
    </source>
</evidence>
<evidence type="ECO:0000256" key="4">
    <source>
        <dbReference type="ARBA" id="ARBA00022630"/>
    </source>
</evidence>
<sequence length="678" mass="75214">MADVSLPPGTAPIKPEFLISFGPVQPAPDDDSAEGTTSRSHGNTRNNDEEEAGNDGRARRKPTKEQRKAQRGANKGRKFGKVRDELELCWKVANGTMCEFGTSCRFTHDIDAYLAAKTQDIHVQDVSKISDTAPFITDYLKDAPCHSRYPSIRLDIKCPVLEEKGECRFGFKCRFLGGHMTTDETGDIKLTVDEEKRAYSALSTDELNFVSGETLKILRSKKYPTPITNAYLNDLQATGGEQDAVVEVTNNAIIVVEPEQDAMLVAGSDQNAHSPAFRDTQKIIKERTGGELLEGQVDNSDVPMRFSEKKRLNWAGKTYLAPLTTVGNLPFRRLCVKYGADITCGEMGLANSFLAGSKEEWSLVRRYPSEKIFGVQIAGNRPGNLVPTAEVIQKECGDNIDFVDVNCGCPIDLVFKTGSGSALLDAPGKLGKILIGMNKALGEIPVTVKLRTGVKDGRNTAHKLMPRLSTEFGAGCITLHGRTRQQRYTKLADWDYIRQCVEAVRTAEKDEDLPPVPIFGGGDCFSSQGYWSHVESTGIDGIMIGRGALIKPWIFTEIKERREWDISARERLEMIREYSEYGLNHFGSDTAGVNTTRRYLCEALSFQYRYIPIGLLERLPARINERAPAFRGRSDLETLLASPNSNDWVKISEMFLGPAPEAWTFTPKHKSNAFESQG</sequence>
<keyword evidence="9 18" id="KW-0863">Zinc-finger</keyword>
<keyword evidence="5 19" id="KW-0288">FMN</keyword>
<comment type="function">
    <text evidence="19">Catalyzes the synthesis of dihydrouridine, a modified base found in the D-loop of most tRNAs. Specifically modifies U47 in cytoplasmic tRNAs.</text>
</comment>
<dbReference type="CDD" id="cd02801">
    <property type="entry name" value="DUS_like_FMN"/>
    <property type="match status" value="1"/>
</dbReference>
<evidence type="ECO:0000256" key="13">
    <source>
        <dbReference type="ARBA" id="ARBA00023027"/>
    </source>
</evidence>
<evidence type="ECO:0000256" key="8">
    <source>
        <dbReference type="ARBA" id="ARBA00022723"/>
    </source>
</evidence>
<evidence type="ECO:0000256" key="3">
    <source>
        <dbReference type="ARBA" id="ARBA00022143"/>
    </source>
</evidence>
<gene>
    <name evidence="22" type="ORF">AMATHDRAFT_59716</name>
</gene>
<dbReference type="PANTHER" id="PTHR45846">
    <property type="entry name" value="TRNA-DIHYDROURIDINE(47) SYNTHASE [NAD(P)(+)]-LIKE"/>
    <property type="match status" value="1"/>
</dbReference>
<keyword evidence="13 19" id="KW-0520">NAD</keyword>
<comment type="catalytic activity">
    <reaction evidence="14">
        <text>5,6-dihydrouridine(47) in tRNA + NAD(+) = uridine(47) in tRNA + NADH + H(+)</text>
        <dbReference type="Rhea" id="RHEA:53364"/>
        <dbReference type="Rhea" id="RHEA-COMP:13539"/>
        <dbReference type="Rhea" id="RHEA-COMP:13540"/>
        <dbReference type="ChEBI" id="CHEBI:15378"/>
        <dbReference type="ChEBI" id="CHEBI:57540"/>
        <dbReference type="ChEBI" id="CHEBI:57945"/>
        <dbReference type="ChEBI" id="CHEBI:65315"/>
        <dbReference type="ChEBI" id="CHEBI:74443"/>
        <dbReference type="EC" id="1.3.1.89"/>
    </reaction>
    <physiologicalReaction direction="right-to-left" evidence="14">
        <dbReference type="Rhea" id="RHEA:53366"/>
    </physiologicalReaction>
</comment>
<dbReference type="Pfam" id="PF01207">
    <property type="entry name" value="Dus"/>
    <property type="match status" value="1"/>
</dbReference>
<dbReference type="SUPFAM" id="SSF90229">
    <property type="entry name" value="CCCH zinc finger"/>
    <property type="match status" value="1"/>
</dbReference>
<keyword evidence="11 19" id="KW-0521">NADP</keyword>
<reference evidence="22 23" key="1">
    <citation type="submission" date="2014-02" db="EMBL/GenBank/DDBJ databases">
        <title>Transposable element dynamics among asymbiotic and ectomycorrhizal Amanita fungi.</title>
        <authorList>
            <consortium name="DOE Joint Genome Institute"/>
            <person name="Hess J."/>
            <person name="Skrede I."/>
            <person name="Wolfe B."/>
            <person name="LaButti K."/>
            <person name="Ohm R.A."/>
            <person name="Grigoriev I.V."/>
            <person name="Pringle A."/>
        </authorList>
    </citation>
    <scope>NUCLEOTIDE SEQUENCE [LARGE SCALE GENOMIC DNA]</scope>
    <source>
        <strain evidence="22 23">SKay4041</strain>
    </source>
</reference>
<evidence type="ECO:0000256" key="1">
    <source>
        <dbReference type="ARBA" id="ARBA00001917"/>
    </source>
</evidence>
<dbReference type="PANTHER" id="PTHR45846:SF1">
    <property type="entry name" value="TRNA-DIHYDROURIDINE(47) SYNTHASE [NAD(P)(+)]-LIKE"/>
    <property type="match status" value="1"/>
</dbReference>
<organism evidence="22 23">
    <name type="scientific">Amanita thiersii Skay4041</name>
    <dbReference type="NCBI Taxonomy" id="703135"/>
    <lineage>
        <taxon>Eukaryota</taxon>
        <taxon>Fungi</taxon>
        <taxon>Dikarya</taxon>
        <taxon>Basidiomycota</taxon>
        <taxon>Agaricomycotina</taxon>
        <taxon>Agaricomycetes</taxon>
        <taxon>Agaricomycetidae</taxon>
        <taxon>Agaricales</taxon>
        <taxon>Pluteineae</taxon>
        <taxon>Amanitaceae</taxon>
        <taxon>Amanita</taxon>
    </lineage>
</organism>
<keyword evidence="6" id="KW-0507">mRNA processing</keyword>
<dbReference type="GO" id="GO:0003723">
    <property type="term" value="F:RNA binding"/>
    <property type="evidence" value="ECO:0007669"/>
    <property type="project" value="TreeGrafter"/>
</dbReference>
<evidence type="ECO:0000256" key="12">
    <source>
        <dbReference type="ARBA" id="ARBA00023002"/>
    </source>
</evidence>
<evidence type="ECO:0000256" key="15">
    <source>
        <dbReference type="ARBA" id="ARBA00048342"/>
    </source>
</evidence>
<protein>
    <recommendedName>
        <fullName evidence="3 19">tRNA-dihydrouridine(47) synthase [NAD(P)(+)]</fullName>
        <ecNumber evidence="2 19">1.3.1.89</ecNumber>
    </recommendedName>
    <alternativeName>
        <fullName evidence="19">tRNA-dihydrouridine synthase 3</fullName>
    </alternativeName>
</protein>
<evidence type="ECO:0000256" key="6">
    <source>
        <dbReference type="ARBA" id="ARBA00022664"/>
    </source>
</evidence>
<dbReference type="Pfam" id="PF25585">
    <property type="entry name" value="zf-CCCH_DUS3L"/>
    <property type="match status" value="2"/>
</dbReference>
<evidence type="ECO:0000256" key="19">
    <source>
        <dbReference type="RuleBase" id="RU291113"/>
    </source>
</evidence>
<dbReference type="Gene3D" id="4.10.1000.10">
    <property type="entry name" value="Zinc finger, CCCH-type"/>
    <property type="match status" value="1"/>
</dbReference>
<dbReference type="PROSITE" id="PS01136">
    <property type="entry name" value="UPF0034"/>
    <property type="match status" value="1"/>
</dbReference>
<evidence type="ECO:0000256" key="2">
    <source>
        <dbReference type="ARBA" id="ARBA00012376"/>
    </source>
</evidence>
<dbReference type="GO" id="GO:0006397">
    <property type="term" value="P:mRNA processing"/>
    <property type="evidence" value="ECO:0007669"/>
    <property type="project" value="UniProtKB-KW"/>
</dbReference>
<comment type="similarity">
    <text evidence="19">Belongs to the dus family. Dus3 subfamily.</text>
</comment>
<evidence type="ECO:0000259" key="21">
    <source>
        <dbReference type="PROSITE" id="PS50103"/>
    </source>
</evidence>
<dbReference type="InterPro" id="IPR013785">
    <property type="entry name" value="Aldolase_TIM"/>
</dbReference>
<keyword evidence="12 19" id="KW-0560">Oxidoreductase</keyword>
<comment type="catalytic activity">
    <reaction evidence="15">
        <text>a 5,6-dihydrouridine in mRNA + NAD(+) = a uridine in mRNA + NADH + H(+)</text>
        <dbReference type="Rhea" id="RHEA:69851"/>
        <dbReference type="Rhea" id="RHEA-COMP:14658"/>
        <dbReference type="Rhea" id="RHEA-COMP:17789"/>
        <dbReference type="ChEBI" id="CHEBI:15378"/>
        <dbReference type="ChEBI" id="CHEBI:57540"/>
        <dbReference type="ChEBI" id="CHEBI:57945"/>
        <dbReference type="ChEBI" id="CHEBI:65315"/>
        <dbReference type="ChEBI" id="CHEBI:74443"/>
    </reaction>
    <physiologicalReaction direction="right-to-left" evidence="15">
        <dbReference type="Rhea" id="RHEA:69853"/>
    </physiologicalReaction>
</comment>
<dbReference type="InterPro" id="IPR000571">
    <property type="entry name" value="Znf_CCCH"/>
</dbReference>
<dbReference type="GO" id="GO:0050660">
    <property type="term" value="F:flavin adenine dinucleotide binding"/>
    <property type="evidence" value="ECO:0007669"/>
    <property type="project" value="UniProtKB-UniRule"/>
</dbReference>
<keyword evidence="7 19" id="KW-0819">tRNA processing</keyword>
<comment type="catalytic activity">
    <reaction evidence="16">
        <text>a 5,6-dihydrouridine in mRNA + NADP(+) = a uridine in mRNA + NADPH + H(+)</text>
        <dbReference type="Rhea" id="RHEA:69855"/>
        <dbReference type="Rhea" id="RHEA-COMP:14658"/>
        <dbReference type="Rhea" id="RHEA-COMP:17789"/>
        <dbReference type="ChEBI" id="CHEBI:15378"/>
        <dbReference type="ChEBI" id="CHEBI:57783"/>
        <dbReference type="ChEBI" id="CHEBI:58349"/>
        <dbReference type="ChEBI" id="CHEBI:65315"/>
        <dbReference type="ChEBI" id="CHEBI:74443"/>
    </reaction>
    <physiologicalReaction direction="right-to-left" evidence="16">
        <dbReference type="Rhea" id="RHEA:69857"/>
    </physiologicalReaction>
</comment>
<evidence type="ECO:0000256" key="11">
    <source>
        <dbReference type="ARBA" id="ARBA00022857"/>
    </source>
</evidence>
<evidence type="ECO:0000256" key="18">
    <source>
        <dbReference type="PROSITE-ProRule" id="PRU00723"/>
    </source>
</evidence>
<dbReference type="Gene3D" id="3.20.20.70">
    <property type="entry name" value="Aldolase class I"/>
    <property type="match status" value="1"/>
</dbReference>
<dbReference type="InterPro" id="IPR036855">
    <property type="entry name" value="Znf_CCCH_sf"/>
</dbReference>
<feature type="compositionally biased region" description="Polar residues" evidence="20">
    <location>
        <begin position="34"/>
        <end position="45"/>
    </location>
</feature>
<keyword evidence="8 18" id="KW-0479">Metal-binding</keyword>
<dbReference type="SUPFAM" id="SSF51395">
    <property type="entry name" value="FMN-linked oxidoreductases"/>
    <property type="match status" value="1"/>
</dbReference>
<proteinExistence type="inferred from homology"/>
<feature type="domain" description="C3H1-type" evidence="21">
    <location>
        <begin position="83"/>
        <end position="111"/>
    </location>
</feature>
<name>A0A2A9NM63_9AGAR</name>
<dbReference type="STRING" id="703135.A0A2A9NM63"/>
<comment type="cofactor">
    <cofactor evidence="1 19">
        <name>FMN</name>
        <dbReference type="ChEBI" id="CHEBI:58210"/>
    </cofactor>
</comment>
<dbReference type="GO" id="GO:0106414">
    <property type="term" value="F:mRNA dihydrouridine synthase activity"/>
    <property type="evidence" value="ECO:0007669"/>
    <property type="project" value="RHEA"/>
</dbReference>
<accession>A0A2A9NM63</accession>
<dbReference type="EMBL" id="KZ301991">
    <property type="protein sequence ID" value="PFH51188.1"/>
    <property type="molecule type" value="Genomic_DNA"/>
</dbReference>
<evidence type="ECO:0000313" key="22">
    <source>
        <dbReference type="EMBL" id="PFH51188.1"/>
    </source>
</evidence>
<evidence type="ECO:0000256" key="20">
    <source>
        <dbReference type="SAM" id="MobiDB-lite"/>
    </source>
</evidence>
<dbReference type="InterPro" id="IPR018517">
    <property type="entry name" value="tRNA_hU_synthase_CS"/>
</dbReference>
<evidence type="ECO:0000256" key="9">
    <source>
        <dbReference type="ARBA" id="ARBA00022771"/>
    </source>
</evidence>
<keyword evidence="10 18" id="KW-0862">Zinc</keyword>
<dbReference type="GO" id="GO:0008270">
    <property type="term" value="F:zinc ion binding"/>
    <property type="evidence" value="ECO:0007669"/>
    <property type="project" value="UniProtKB-KW"/>
</dbReference>
<feature type="region of interest" description="Disordered" evidence="20">
    <location>
        <begin position="1"/>
        <end position="77"/>
    </location>
</feature>
<evidence type="ECO:0000256" key="10">
    <source>
        <dbReference type="ARBA" id="ARBA00022833"/>
    </source>
</evidence>
<evidence type="ECO:0000256" key="16">
    <source>
        <dbReference type="ARBA" id="ARBA00049447"/>
    </source>
</evidence>
<keyword evidence="4 19" id="KW-0285">Flavoprotein</keyword>
<evidence type="ECO:0000256" key="7">
    <source>
        <dbReference type="ARBA" id="ARBA00022694"/>
    </source>
</evidence>
<comment type="catalytic activity">
    <reaction evidence="17">
        <text>5,6-dihydrouridine(47) in tRNA + NADP(+) = uridine(47) in tRNA + NADPH + H(+)</text>
        <dbReference type="Rhea" id="RHEA:53360"/>
        <dbReference type="Rhea" id="RHEA-COMP:13539"/>
        <dbReference type="Rhea" id="RHEA-COMP:13540"/>
        <dbReference type="ChEBI" id="CHEBI:15378"/>
        <dbReference type="ChEBI" id="CHEBI:57783"/>
        <dbReference type="ChEBI" id="CHEBI:58349"/>
        <dbReference type="ChEBI" id="CHEBI:65315"/>
        <dbReference type="ChEBI" id="CHEBI:74443"/>
        <dbReference type="EC" id="1.3.1.89"/>
    </reaction>
    <physiologicalReaction direction="right-to-left" evidence="17">
        <dbReference type="Rhea" id="RHEA:53362"/>
    </physiologicalReaction>
</comment>